<organism evidence="2 3">
    <name type="scientific">Mycena citricolor</name>
    <dbReference type="NCBI Taxonomy" id="2018698"/>
    <lineage>
        <taxon>Eukaryota</taxon>
        <taxon>Fungi</taxon>
        <taxon>Dikarya</taxon>
        <taxon>Basidiomycota</taxon>
        <taxon>Agaricomycotina</taxon>
        <taxon>Agaricomycetes</taxon>
        <taxon>Agaricomycetidae</taxon>
        <taxon>Agaricales</taxon>
        <taxon>Marasmiineae</taxon>
        <taxon>Mycenaceae</taxon>
        <taxon>Mycena</taxon>
    </lineage>
</organism>
<dbReference type="Proteomes" id="UP001295794">
    <property type="component" value="Unassembled WGS sequence"/>
</dbReference>
<dbReference type="EMBL" id="CAVNYO010000414">
    <property type="protein sequence ID" value="CAK5276875.1"/>
    <property type="molecule type" value="Genomic_DNA"/>
</dbReference>
<dbReference type="CDD" id="cd00024">
    <property type="entry name" value="CD_CSD"/>
    <property type="match status" value="1"/>
</dbReference>
<name>A0AAD2HLA3_9AGAR</name>
<proteinExistence type="predicted"/>
<evidence type="ECO:0000313" key="3">
    <source>
        <dbReference type="Proteomes" id="UP001295794"/>
    </source>
</evidence>
<dbReference type="Gene3D" id="2.40.50.40">
    <property type="match status" value="1"/>
</dbReference>
<feature type="compositionally biased region" description="Polar residues" evidence="1">
    <location>
        <begin position="117"/>
        <end position="133"/>
    </location>
</feature>
<dbReference type="SUPFAM" id="SSF54160">
    <property type="entry name" value="Chromo domain-like"/>
    <property type="match status" value="1"/>
</dbReference>
<reference evidence="2" key="1">
    <citation type="submission" date="2023-11" db="EMBL/GenBank/DDBJ databases">
        <authorList>
            <person name="De Vega J J."/>
            <person name="De Vega J J."/>
        </authorList>
    </citation>
    <scope>NUCLEOTIDE SEQUENCE</scope>
</reference>
<keyword evidence="3" id="KW-1185">Reference proteome</keyword>
<evidence type="ECO:0000256" key="1">
    <source>
        <dbReference type="SAM" id="MobiDB-lite"/>
    </source>
</evidence>
<feature type="compositionally biased region" description="Basic and acidic residues" evidence="1">
    <location>
        <begin position="23"/>
        <end position="42"/>
    </location>
</feature>
<feature type="compositionally biased region" description="Acidic residues" evidence="1">
    <location>
        <begin position="66"/>
        <end position="87"/>
    </location>
</feature>
<evidence type="ECO:0008006" key="4">
    <source>
        <dbReference type="Google" id="ProtNLM"/>
    </source>
</evidence>
<feature type="region of interest" description="Disordered" evidence="1">
    <location>
        <begin position="1"/>
        <end position="141"/>
    </location>
</feature>
<gene>
    <name evidence="2" type="ORF">MYCIT1_LOCUS25497</name>
</gene>
<feature type="compositionally biased region" description="Basic and acidic residues" evidence="1">
    <location>
        <begin position="88"/>
        <end position="105"/>
    </location>
</feature>
<dbReference type="InterPro" id="IPR016197">
    <property type="entry name" value="Chromo-like_dom_sf"/>
</dbReference>
<evidence type="ECO:0000313" key="2">
    <source>
        <dbReference type="EMBL" id="CAK5276875.1"/>
    </source>
</evidence>
<accession>A0AAD2HLA3</accession>
<sequence>MARARSHARSQDDRTKAGVPLTADRDKGEGEERAQEVDREVEVGALEVVDVDGDRDREVSPRSSSEEELEEISEDGLGDISEEEDEWDTHQDSSESDKSQTEHSGMENNDSDDPTKSDSQSLLPTNSLQDITPSPTPSEHHMQLPALSLTIGSDIDANDHIDSGDSEDKADETVVVCINGHQWVRGHIEFMVIWEDSDITWEPLSNVDECEAMTMYLESCRRTDPLSLPKRKCLIDTTLQVHIH</sequence>
<comment type="caution">
    <text evidence="2">The sequence shown here is derived from an EMBL/GenBank/DDBJ whole genome shotgun (WGS) entry which is preliminary data.</text>
</comment>
<dbReference type="AlphaFoldDB" id="A0AAD2HLA3"/>
<protein>
    <recommendedName>
        <fullName evidence="4">Chromo domain-containing protein</fullName>
    </recommendedName>
</protein>